<dbReference type="InterPro" id="IPR036875">
    <property type="entry name" value="Znf_CCHC_sf"/>
</dbReference>
<evidence type="ECO:0000256" key="3">
    <source>
        <dbReference type="ARBA" id="ARBA00022771"/>
    </source>
</evidence>
<comment type="caution">
    <text evidence="8">The sequence shown here is derived from an EMBL/GenBank/DDBJ whole genome shotgun (WGS) entry which is preliminary data.</text>
</comment>
<feature type="region of interest" description="Disordered" evidence="6">
    <location>
        <begin position="1"/>
        <end position="27"/>
    </location>
</feature>
<dbReference type="EMBL" id="MCGO01000010">
    <property type="protein sequence ID" value="ORY49153.1"/>
    <property type="molecule type" value="Genomic_DNA"/>
</dbReference>
<dbReference type="AlphaFoldDB" id="A0A1Y2CQ97"/>
<dbReference type="PANTHER" id="PTHR47103">
    <property type="entry name" value="DNA-BINDING PROTEIN"/>
    <property type="match status" value="1"/>
</dbReference>
<dbReference type="SMART" id="SM00343">
    <property type="entry name" value="ZnF_C2HC"/>
    <property type="match status" value="6"/>
</dbReference>
<evidence type="ECO:0000256" key="4">
    <source>
        <dbReference type="ARBA" id="ARBA00022833"/>
    </source>
</evidence>
<gene>
    <name evidence="8" type="ORF">BCR33DRAFT_714198</name>
</gene>
<keyword evidence="3 5" id="KW-0863">Zinc-finger</keyword>
<feature type="compositionally biased region" description="Low complexity" evidence="6">
    <location>
        <begin position="12"/>
        <end position="27"/>
    </location>
</feature>
<dbReference type="Gene3D" id="4.10.60.10">
    <property type="entry name" value="Zinc finger, CCHC-type"/>
    <property type="match status" value="3"/>
</dbReference>
<sequence>MTQARPPPPLPQQSSTASTPTPGPATANQRAVYHATASCVDSAATCRERANRQSPCGTCIPIDSSALTPIPTNPTNQTSYNCRTHGHNSRDCSFPRASKSCFRCHAPDHLSRDCPVKYASTNALHRACFSCGGRGHVAKECLAYPLPIPQHHHQHAVFLPFFQQQMQYLPYSHNNSQQQQQLPFQAPLPIDLSNTMCLKCGTVGHVARFCTNPHICWTCKQSGHVANECPQARRCYTCNEIGHSSRSCAYRFDDLSTAVKDLETETETL</sequence>
<dbReference type="PROSITE" id="PS50158">
    <property type="entry name" value="ZF_CCHC"/>
    <property type="match status" value="5"/>
</dbReference>
<proteinExistence type="predicted"/>
<reference evidence="8 9" key="1">
    <citation type="submission" date="2016-07" db="EMBL/GenBank/DDBJ databases">
        <title>Pervasive Adenine N6-methylation of Active Genes in Fungi.</title>
        <authorList>
            <consortium name="DOE Joint Genome Institute"/>
            <person name="Mondo S.J."/>
            <person name="Dannebaum R.O."/>
            <person name="Kuo R.C."/>
            <person name="Labutti K."/>
            <person name="Haridas S."/>
            <person name="Kuo A."/>
            <person name="Salamov A."/>
            <person name="Ahrendt S.R."/>
            <person name="Lipzen A."/>
            <person name="Sullivan W."/>
            <person name="Andreopoulos W.B."/>
            <person name="Clum A."/>
            <person name="Lindquist E."/>
            <person name="Daum C."/>
            <person name="Ramamoorthy G.K."/>
            <person name="Gryganskyi A."/>
            <person name="Culley D."/>
            <person name="Magnuson J.K."/>
            <person name="James T.Y."/>
            <person name="O'Malley M.A."/>
            <person name="Stajich J.E."/>
            <person name="Spatafora J.W."/>
            <person name="Visel A."/>
            <person name="Grigoriev I.V."/>
        </authorList>
    </citation>
    <scope>NUCLEOTIDE SEQUENCE [LARGE SCALE GENOMIC DNA]</scope>
    <source>
        <strain evidence="8 9">JEL800</strain>
    </source>
</reference>
<dbReference type="SUPFAM" id="SSF57756">
    <property type="entry name" value="Retrovirus zinc finger-like domains"/>
    <property type="match status" value="2"/>
</dbReference>
<evidence type="ECO:0000259" key="7">
    <source>
        <dbReference type="PROSITE" id="PS50158"/>
    </source>
</evidence>
<evidence type="ECO:0000256" key="6">
    <source>
        <dbReference type="SAM" id="MobiDB-lite"/>
    </source>
</evidence>
<evidence type="ECO:0000256" key="2">
    <source>
        <dbReference type="ARBA" id="ARBA00022737"/>
    </source>
</evidence>
<dbReference type="InterPro" id="IPR001878">
    <property type="entry name" value="Znf_CCHC"/>
</dbReference>
<evidence type="ECO:0000313" key="8">
    <source>
        <dbReference type="EMBL" id="ORY49153.1"/>
    </source>
</evidence>
<keyword evidence="9" id="KW-1185">Reference proteome</keyword>
<feature type="compositionally biased region" description="Pro residues" evidence="6">
    <location>
        <begin position="1"/>
        <end position="11"/>
    </location>
</feature>
<feature type="domain" description="CCHC-type" evidence="7">
    <location>
        <begin position="233"/>
        <end position="248"/>
    </location>
</feature>
<keyword evidence="4" id="KW-0862">Zinc</keyword>
<dbReference type="GO" id="GO:0008270">
    <property type="term" value="F:zinc ion binding"/>
    <property type="evidence" value="ECO:0007669"/>
    <property type="project" value="UniProtKB-KW"/>
</dbReference>
<keyword evidence="1" id="KW-0479">Metal-binding</keyword>
<feature type="domain" description="CCHC-type" evidence="7">
    <location>
        <begin position="216"/>
        <end position="231"/>
    </location>
</feature>
<dbReference type="PANTHER" id="PTHR47103:SF8">
    <property type="entry name" value="DNA-BINDING PROTEIN"/>
    <property type="match status" value="1"/>
</dbReference>
<name>A0A1Y2CQ97_9FUNG</name>
<dbReference type="OrthoDB" id="3863715at2759"/>
<dbReference type="STRING" id="329046.A0A1Y2CQ97"/>
<keyword evidence="2" id="KW-0677">Repeat</keyword>
<dbReference type="GO" id="GO:0003676">
    <property type="term" value="F:nucleic acid binding"/>
    <property type="evidence" value="ECO:0007669"/>
    <property type="project" value="InterPro"/>
</dbReference>
<feature type="domain" description="CCHC-type" evidence="7">
    <location>
        <begin position="128"/>
        <end position="141"/>
    </location>
</feature>
<dbReference type="Proteomes" id="UP000193642">
    <property type="component" value="Unassembled WGS sequence"/>
</dbReference>
<organism evidence="8 9">
    <name type="scientific">Rhizoclosmatium globosum</name>
    <dbReference type="NCBI Taxonomy" id="329046"/>
    <lineage>
        <taxon>Eukaryota</taxon>
        <taxon>Fungi</taxon>
        <taxon>Fungi incertae sedis</taxon>
        <taxon>Chytridiomycota</taxon>
        <taxon>Chytridiomycota incertae sedis</taxon>
        <taxon>Chytridiomycetes</taxon>
        <taxon>Chytridiales</taxon>
        <taxon>Chytriomycetaceae</taxon>
        <taxon>Rhizoclosmatium</taxon>
    </lineage>
</organism>
<dbReference type="Pfam" id="PF00098">
    <property type="entry name" value="zf-CCHC"/>
    <property type="match status" value="4"/>
</dbReference>
<evidence type="ECO:0000256" key="5">
    <source>
        <dbReference type="PROSITE-ProRule" id="PRU00047"/>
    </source>
</evidence>
<feature type="domain" description="CCHC-type" evidence="7">
    <location>
        <begin position="101"/>
        <end position="115"/>
    </location>
</feature>
<evidence type="ECO:0000256" key="1">
    <source>
        <dbReference type="ARBA" id="ARBA00022723"/>
    </source>
</evidence>
<evidence type="ECO:0000313" key="9">
    <source>
        <dbReference type="Proteomes" id="UP000193642"/>
    </source>
</evidence>
<protein>
    <recommendedName>
        <fullName evidence="7">CCHC-type domain-containing protein</fullName>
    </recommendedName>
</protein>
<feature type="domain" description="CCHC-type" evidence="7">
    <location>
        <begin position="197"/>
        <end position="212"/>
    </location>
</feature>
<accession>A0A1Y2CQ97</accession>